<dbReference type="Gene3D" id="2.40.30.10">
    <property type="entry name" value="Translation factors"/>
    <property type="match status" value="2"/>
</dbReference>
<feature type="compositionally biased region" description="Basic and acidic residues" evidence="12">
    <location>
        <begin position="484"/>
        <end position="494"/>
    </location>
</feature>
<evidence type="ECO:0000256" key="5">
    <source>
        <dbReference type="ARBA" id="ARBA00022917"/>
    </source>
</evidence>
<evidence type="ECO:0000256" key="2">
    <source>
        <dbReference type="ARBA" id="ARBA00007733"/>
    </source>
</evidence>
<feature type="compositionally biased region" description="Low complexity" evidence="12">
    <location>
        <begin position="255"/>
        <end position="265"/>
    </location>
</feature>
<dbReference type="InterPro" id="IPR015760">
    <property type="entry name" value="TIF_IF2"/>
</dbReference>
<evidence type="ECO:0000259" key="13">
    <source>
        <dbReference type="PROSITE" id="PS50158"/>
    </source>
</evidence>
<dbReference type="Proteomes" id="UP001310594">
    <property type="component" value="Unassembled WGS sequence"/>
</dbReference>
<feature type="compositionally biased region" description="Polar residues" evidence="12">
    <location>
        <begin position="560"/>
        <end position="574"/>
    </location>
</feature>
<comment type="function">
    <text evidence="9">One of the essential components for the initiation of protein synthesis. Protects formylmethionyl-tRNA from spontaneous hydrolysis and promotes its binding to the 30S ribosomal subunits. Also involved in the hydrolysis of GTP during the formation of the 70S ribosomal complex.</text>
</comment>
<dbReference type="FunFam" id="3.40.50.300:FF:000019">
    <property type="entry name" value="Translation initiation factor IF-2"/>
    <property type="match status" value="1"/>
</dbReference>
<evidence type="ECO:0000256" key="7">
    <source>
        <dbReference type="ARBA" id="ARBA00023128"/>
    </source>
</evidence>
<dbReference type="InterPro" id="IPR036925">
    <property type="entry name" value="TIF_IF2_dom3_sf"/>
</dbReference>
<dbReference type="CDD" id="cd03702">
    <property type="entry name" value="IF2_mtIF2_II"/>
    <property type="match status" value="1"/>
</dbReference>
<feature type="compositionally biased region" description="Basic and acidic residues" evidence="12">
    <location>
        <begin position="575"/>
        <end position="584"/>
    </location>
</feature>
<reference evidence="15" key="1">
    <citation type="submission" date="2023-08" db="EMBL/GenBank/DDBJ databases">
        <title>Black Yeasts Isolated from many extreme environments.</title>
        <authorList>
            <person name="Coleine C."/>
            <person name="Stajich J.E."/>
            <person name="Selbmann L."/>
        </authorList>
    </citation>
    <scope>NUCLEOTIDE SEQUENCE</scope>
    <source>
        <strain evidence="15">CCFEE 5810</strain>
    </source>
</reference>
<dbReference type="InterPro" id="IPR044145">
    <property type="entry name" value="IF2_II"/>
</dbReference>
<feature type="compositionally biased region" description="Polar residues" evidence="12">
    <location>
        <begin position="58"/>
        <end position="82"/>
    </location>
</feature>
<feature type="compositionally biased region" description="Basic and acidic residues" evidence="12">
    <location>
        <begin position="838"/>
        <end position="866"/>
    </location>
</feature>
<dbReference type="HAMAP" id="MF_00100_B">
    <property type="entry name" value="IF_2_B"/>
    <property type="match status" value="1"/>
</dbReference>
<dbReference type="PROSITE" id="PS51257">
    <property type="entry name" value="PROKAR_LIPOPROTEIN"/>
    <property type="match status" value="1"/>
</dbReference>
<feature type="compositionally biased region" description="Polar residues" evidence="12">
    <location>
        <begin position="356"/>
        <end position="370"/>
    </location>
</feature>
<dbReference type="PROSITE" id="PS51722">
    <property type="entry name" value="G_TR_2"/>
    <property type="match status" value="1"/>
</dbReference>
<evidence type="ECO:0000256" key="12">
    <source>
        <dbReference type="SAM" id="MobiDB-lite"/>
    </source>
</evidence>
<dbReference type="InterPro" id="IPR027417">
    <property type="entry name" value="P-loop_NTPase"/>
</dbReference>
<dbReference type="InterPro" id="IPR053905">
    <property type="entry name" value="EF-G-like_DII"/>
</dbReference>
<feature type="domain" description="CCHC-type" evidence="13">
    <location>
        <begin position="720"/>
        <end position="734"/>
    </location>
</feature>
<feature type="compositionally biased region" description="Basic and acidic residues" evidence="12">
    <location>
        <begin position="408"/>
        <end position="421"/>
    </location>
</feature>
<comment type="similarity">
    <text evidence="2">Belongs to the TRAFAC class translation factor GTPase superfamily. Classic translation factor GTPase family. IF-2 subfamily.</text>
</comment>
<dbReference type="InterPro" id="IPR023115">
    <property type="entry name" value="TIF_IF2_dom3"/>
</dbReference>
<dbReference type="InterPro" id="IPR009000">
    <property type="entry name" value="Transl_B-barrel_sf"/>
</dbReference>
<evidence type="ECO:0000259" key="14">
    <source>
        <dbReference type="PROSITE" id="PS51722"/>
    </source>
</evidence>
<dbReference type="PANTHER" id="PTHR43381:SF20">
    <property type="entry name" value="TRANSLATION INITIATION FACTOR IF-2, MITOCHONDRIAL"/>
    <property type="match status" value="1"/>
</dbReference>
<feature type="region of interest" description="Disordered" evidence="12">
    <location>
        <begin position="203"/>
        <end position="334"/>
    </location>
</feature>
<feature type="compositionally biased region" description="Polar residues" evidence="12">
    <location>
        <begin position="640"/>
        <end position="650"/>
    </location>
</feature>
<evidence type="ECO:0000256" key="6">
    <source>
        <dbReference type="ARBA" id="ARBA00022946"/>
    </source>
</evidence>
<dbReference type="SUPFAM" id="SSF50447">
    <property type="entry name" value="Translation proteins"/>
    <property type="match status" value="2"/>
</dbReference>
<dbReference type="InterPro" id="IPR036875">
    <property type="entry name" value="Znf_CCHC_sf"/>
</dbReference>
<dbReference type="FunFam" id="3.40.50.10050:FF:000001">
    <property type="entry name" value="Translation initiation factor IF-2"/>
    <property type="match status" value="1"/>
</dbReference>
<feature type="region of interest" description="Disordered" evidence="12">
    <location>
        <begin position="56"/>
        <end position="114"/>
    </location>
</feature>
<dbReference type="Gene3D" id="3.40.50.10050">
    <property type="entry name" value="Translation initiation factor IF- 2, domain 3"/>
    <property type="match status" value="1"/>
</dbReference>
<feature type="compositionally biased region" description="Basic and acidic residues" evidence="12">
    <location>
        <begin position="659"/>
        <end position="676"/>
    </location>
</feature>
<dbReference type="Gene3D" id="3.40.50.300">
    <property type="entry name" value="P-loop containing nucleotide triphosphate hydrolases"/>
    <property type="match status" value="1"/>
</dbReference>
<feature type="compositionally biased region" description="Basic and acidic residues" evidence="12">
    <location>
        <begin position="805"/>
        <end position="829"/>
    </location>
</feature>
<dbReference type="CDD" id="cd01887">
    <property type="entry name" value="IF2_eIF5B"/>
    <property type="match status" value="1"/>
</dbReference>
<dbReference type="SUPFAM" id="SSF52540">
    <property type="entry name" value="P-loop containing nucleoside triphosphate hydrolases"/>
    <property type="match status" value="1"/>
</dbReference>
<gene>
    <name evidence="15" type="primary">IFM1</name>
    <name evidence="15" type="ORF">LTR97_006162</name>
</gene>
<feature type="compositionally biased region" description="Basic and acidic residues" evidence="12">
    <location>
        <begin position="86"/>
        <end position="114"/>
    </location>
</feature>
<dbReference type="FunFam" id="2.40.30.10:FF:000008">
    <property type="entry name" value="Translation initiation factor IF-2"/>
    <property type="match status" value="1"/>
</dbReference>
<proteinExistence type="inferred from homology"/>
<keyword evidence="6" id="KW-0809">Transit peptide</keyword>
<feature type="region of interest" description="Disordered" evidence="12">
    <location>
        <begin position="348"/>
        <end position="915"/>
    </location>
</feature>
<dbReference type="Gene3D" id="4.10.60.10">
    <property type="entry name" value="Zinc finger, CCHC-type"/>
    <property type="match status" value="1"/>
</dbReference>
<dbReference type="SUPFAM" id="SSF52156">
    <property type="entry name" value="Initiation factor IF2/eIF5b, domain 3"/>
    <property type="match status" value="1"/>
</dbReference>
<dbReference type="Pfam" id="PF22042">
    <property type="entry name" value="EF-G_D2"/>
    <property type="match status" value="1"/>
</dbReference>
<keyword evidence="11" id="KW-0863">Zinc-finger</keyword>
<dbReference type="SUPFAM" id="SSF57756">
    <property type="entry name" value="Retrovirus zinc finger-like domains"/>
    <property type="match status" value="1"/>
</dbReference>
<organism evidence="15 16">
    <name type="scientific">Elasticomyces elasticus</name>
    <dbReference type="NCBI Taxonomy" id="574655"/>
    <lineage>
        <taxon>Eukaryota</taxon>
        <taxon>Fungi</taxon>
        <taxon>Dikarya</taxon>
        <taxon>Ascomycota</taxon>
        <taxon>Pezizomycotina</taxon>
        <taxon>Dothideomycetes</taxon>
        <taxon>Dothideomycetidae</taxon>
        <taxon>Mycosphaerellales</taxon>
        <taxon>Teratosphaeriaceae</taxon>
        <taxon>Elasticomyces</taxon>
    </lineage>
</organism>
<evidence type="ECO:0000256" key="10">
    <source>
        <dbReference type="ARBA" id="ARBA00044200"/>
    </source>
</evidence>
<sequence length="1548" mass="170823">MRRNRYLRTPSTSTPSTICLLCACRLSLLPPAALTTTPARRRLQSTNAAAAPVVANPFTTPQNPAPTSGQPGFTFDPSSSLTQAEQAERARLRARREERERVQRGALEAQRRQRDEAARAIALERERREEAEKKRKDDEEREVVMKKWRLEQDDAERERNRVEKEARKVKLLDDERRRADREKRLEEARTKIAADRFRFRRITTREGEVGSPVESKETPRSIRFRGKLGEGMPRPEKVLQFEDGQGSTPAIANERAPQSQAQAPPRQRRNDPFAQPQTQIQQRGGPRAQIPPQRVAVPSFGAGPPAPPKPERAEDEAWASSGPIPNAPVAPLSPAIDTAEGRRYENLLQERPVPTNPNIRSADGPTTNFGYQGGGAYGDRVPQAPGFGVREPPTRRNGVPHAPPFLSGEKRDELERRREQSQEMLGRAPRSSGSGGSGFGRDLVGQQLEGRFEAADYHSSEAGRGGEDAFAAALQGGRGQQGTRSHEPAVRADPRVPVFAQSTTQERRPSDAAAWQDDVRSRPDASSSGWADDAQTPSRRRDSAPPPPPPPSAQKPVDANATSYYDPSTVVSRPQQERRQDQHQYPDTNTGTHGYRATILDPQEYQQTRPEQDFDEAQTESWQHLRRRNSAPVEPARTARQVTCRPQQQGGVEGDETDWIDRQFREHIQQRPRQEQEEVPAYLNQTNQSEPQQQTTRGEDRDSPFDLKSTVRESQIRNTKCARCGELGHVARECQGPNLREGLGERSGARSVGVGREEGRRGDPFKTSRGGDRWTVGGRATRDEGFNGGGRREVREETPYGAREVVQERGSEVDDVRGDLLRPERKFSQPDEEQQEEPAERVLRSRKFTEEVSSKKEKPRVSRRRDEDEDDMDDEGAVMAREDRVARKASRKAQKAQEAAAAKAEAKDRKAEQGPPVNLPEFVSVATLAQHLGVRYEQFVGRLETLGYDDVFPGKILNSETSGMIAMEYGYEPVFGEAQAAAEKEERDLVARPEVVGEDREFLPSRPPVVTIMGHVDHGKTTILDYLRKSSVAAGEAGGITQHIGAFSVPLASSGRTITFLDTPGHAAFLAMRQRGANVTDIVILVVAADDSVKPQTLEAIKHAQAAGVPMIVAVNKIDKEGADLQRVKQDLARHGVEIEDFGGETQVVAVSGRTGEGMEELEENVVTLSEILDQRAESEGMVEGWVLEATTKKAGRVATVLVRRGTLRPGSVIVAGKTWARVRTLRNEAGQAVADCGPGLPVEVDGWRDQPAAGDEVLQAPSEQKATDVVEYRVGLEEQRKTAEDMEVINQTRRAEQERQRKEKAAAEAAKRKSVEGVEGVDAVEEPVEGGGEEQQSTGQLLVPLIIKADVSGSAEAVSAYIMSVASPLIAPQILRSAVGPLNESDVELADAARGHIIAFNLPPDEGLKAVAARTGVKVLENNIIYRVLDDVKQVMEERLPEIVKQRVVGEADVGVGFEISVGGRKKVKIAGCKIRNGVVARGGRVRVMRVGEKVYDGTISSLKNVKKDVQEMRKGTECGMGFEGWEGFEVGDSVQTYEEIREKRKL</sequence>
<evidence type="ECO:0000256" key="11">
    <source>
        <dbReference type="PROSITE-ProRule" id="PRU00047"/>
    </source>
</evidence>
<dbReference type="InterPro" id="IPR005225">
    <property type="entry name" value="Small_GTP-bd"/>
</dbReference>
<feature type="compositionally biased region" description="Basic and acidic residues" evidence="12">
    <location>
        <begin position="697"/>
        <end position="715"/>
    </location>
</feature>
<dbReference type="GO" id="GO:0003924">
    <property type="term" value="F:GTPase activity"/>
    <property type="evidence" value="ECO:0007669"/>
    <property type="project" value="InterPro"/>
</dbReference>
<feature type="compositionally biased region" description="Acidic residues" evidence="12">
    <location>
        <begin position="867"/>
        <end position="876"/>
    </location>
</feature>
<dbReference type="Pfam" id="PF00009">
    <property type="entry name" value="GTP_EFTU"/>
    <property type="match status" value="1"/>
</dbReference>
<comment type="caution">
    <text evidence="15">The sequence shown here is derived from an EMBL/GenBank/DDBJ whole genome shotgun (WGS) entry which is preliminary data.</text>
</comment>
<keyword evidence="8" id="KW-0342">GTP-binding</keyword>
<feature type="compositionally biased region" description="Basic and acidic residues" evidence="12">
    <location>
        <begin position="203"/>
        <end position="220"/>
    </location>
</feature>
<evidence type="ECO:0000256" key="3">
    <source>
        <dbReference type="ARBA" id="ARBA00022540"/>
    </source>
</evidence>
<dbReference type="SMART" id="SM00343">
    <property type="entry name" value="ZnF_C2HC"/>
    <property type="match status" value="1"/>
</dbReference>
<dbReference type="Pfam" id="PF00098">
    <property type="entry name" value="zf-CCHC"/>
    <property type="match status" value="1"/>
</dbReference>
<keyword evidence="5" id="KW-0648">Protein biosynthesis</keyword>
<dbReference type="InterPro" id="IPR000795">
    <property type="entry name" value="T_Tr_GTP-bd_dom"/>
</dbReference>
<dbReference type="Pfam" id="PF11987">
    <property type="entry name" value="IF-2"/>
    <property type="match status" value="1"/>
</dbReference>
<feature type="compositionally biased region" description="Basic and acidic residues" evidence="12">
    <location>
        <begin position="450"/>
        <end position="467"/>
    </location>
</feature>
<accession>A0AAN8A310</accession>
<dbReference type="PROSITE" id="PS50158">
    <property type="entry name" value="ZF_CCHC"/>
    <property type="match status" value="1"/>
</dbReference>
<keyword evidence="4" id="KW-0547">Nucleotide-binding</keyword>
<protein>
    <recommendedName>
        <fullName evidence="10">Translation initiation factor IF-2, mitochondrial</fullName>
    </recommendedName>
</protein>
<feature type="compositionally biased region" description="Basic and acidic residues" evidence="12">
    <location>
        <begin position="1294"/>
        <end position="1317"/>
    </location>
</feature>
<dbReference type="InterPro" id="IPR001878">
    <property type="entry name" value="Znf_CCHC"/>
</dbReference>
<feature type="domain" description="Tr-type G" evidence="14">
    <location>
        <begin position="1005"/>
        <end position="1174"/>
    </location>
</feature>
<evidence type="ECO:0000313" key="16">
    <source>
        <dbReference type="Proteomes" id="UP001310594"/>
    </source>
</evidence>
<feature type="region of interest" description="Disordered" evidence="12">
    <location>
        <begin position="126"/>
        <end position="164"/>
    </location>
</feature>
<feature type="compositionally biased region" description="Pro residues" evidence="12">
    <location>
        <begin position="544"/>
        <end position="553"/>
    </location>
</feature>
<evidence type="ECO:0000313" key="15">
    <source>
        <dbReference type="EMBL" id="KAK5700028.1"/>
    </source>
</evidence>
<keyword evidence="7" id="KW-0496">Mitochondrion</keyword>
<keyword evidence="3 15" id="KW-0396">Initiation factor</keyword>
<name>A0AAN8A310_9PEZI</name>
<keyword evidence="11" id="KW-0862">Zinc</keyword>
<feature type="compositionally biased region" description="Basic and acidic residues" evidence="12">
    <location>
        <begin position="780"/>
        <end position="798"/>
    </location>
</feature>
<dbReference type="GO" id="GO:0003743">
    <property type="term" value="F:translation initiation factor activity"/>
    <property type="evidence" value="ECO:0007669"/>
    <property type="project" value="UniProtKB-KW"/>
</dbReference>
<dbReference type="PROSITE" id="PS01176">
    <property type="entry name" value="IF2"/>
    <property type="match status" value="1"/>
</dbReference>
<dbReference type="NCBIfam" id="TIGR00231">
    <property type="entry name" value="small_GTP"/>
    <property type="match status" value="1"/>
</dbReference>
<dbReference type="GO" id="GO:0008270">
    <property type="term" value="F:zinc ion binding"/>
    <property type="evidence" value="ECO:0007669"/>
    <property type="project" value="UniProtKB-KW"/>
</dbReference>
<evidence type="ECO:0000256" key="8">
    <source>
        <dbReference type="ARBA" id="ARBA00023134"/>
    </source>
</evidence>
<dbReference type="GO" id="GO:0003676">
    <property type="term" value="F:nucleic acid binding"/>
    <property type="evidence" value="ECO:0007669"/>
    <property type="project" value="InterPro"/>
</dbReference>
<evidence type="ECO:0000256" key="9">
    <source>
        <dbReference type="ARBA" id="ARBA00025162"/>
    </source>
</evidence>
<evidence type="ECO:0000256" key="4">
    <source>
        <dbReference type="ARBA" id="ARBA00022741"/>
    </source>
</evidence>
<comment type="subcellular location">
    <subcellularLocation>
        <location evidence="1">Mitochondrion</location>
    </subcellularLocation>
</comment>
<evidence type="ECO:0000256" key="1">
    <source>
        <dbReference type="ARBA" id="ARBA00004173"/>
    </source>
</evidence>
<feature type="compositionally biased region" description="Basic and acidic residues" evidence="12">
    <location>
        <begin position="755"/>
        <end position="772"/>
    </location>
</feature>
<dbReference type="GO" id="GO:0005739">
    <property type="term" value="C:mitochondrion"/>
    <property type="evidence" value="ECO:0007669"/>
    <property type="project" value="UniProtKB-SubCell"/>
</dbReference>
<feature type="region of interest" description="Disordered" evidence="12">
    <location>
        <begin position="1293"/>
        <end position="1318"/>
    </location>
</feature>
<feature type="compositionally biased region" description="Polar residues" evidence="12">
    <location>
        <begin position="683"/>
        <end position="696"/>
    </location>
</feature>
<dbReference type="EMBL" id="JAVRQU010000008">
    <property type="protein sequence ID" value="KAK5700028.1"/>
    <property type="molecule type" value="Genomic_DNA"/>
</dbReference>
<dbReference type="InterPro" id="IPR000178">
    <property type="entry name" value="TF_IF2_bacterial-like"/>
</dbReference>
<dbReference type="FunFam" id="2.40.30.10:FF:000007">
    <property type="entry name" value="Translation initiation factor IF-2"/>
    <property type="match status" value="1"/>
</dbReference>
<dbReference type="PANTHER" id="PTHR43381">
    <property type="entry name" value="TRANSLATION INITIATION FACTOR IF-2-RELATED"/>
    <property type="match status" value="1"/>
</dbReference>
<keyword evidence="11" id="KW-0479">Metal-binding</keyword>
<dbReference type="CDD" id="cd03692">
    <property type="entry name" value="mtIF2_IVc"/>
    <property type="match status" value="1"/>
</dbReference>
<dbReference type="GO" id="GO:0005525">
    <property type="term" value="F:GTP binding"/>
    <property type="evidence" value="ECO:0007669"/>
    <property type="project" value="UniProtKB-KW"/>
</dbReference>